<evidence type="ECO:0000256" key="1">
    <source>
        <dbReference type="SAM" id="Phobius"/>
    </source>
</evidence>
<keyword evidence="1" id="KW-0812">Transmembrane</keyword>
<feature type="transmembrane region" description="Helical" evidence="1">
    <location>
        <begin position="36"/>
        <end position="54"/>
    </location>
</feature>
<evidence type="ECO:0000313" key="2">
    <source>
        <dbReference type="EMBL" id="EON75209.1"/>
    </source>
</evidence>
<keyword evidence="1" id="KW-0472">Membrane</keyword>
<reference evidence="2 3" key="1">
    <citation type="submission" date="2013-02" db="EMBL/GenBank/DDBJ databases">
        <title>A novel strain isolated from Lonar lake, Maharashtra, India.</title>
        <authorList>
            <person name="Singh A."/>
        </authorList>
    </citation>
    <scope>NUCLEOTIDE SEQUENCE [LARGE SCALE GENOMIC DNA]</scope>
    <source>
        <strain evidence="2 3">AK24</strain>
    </source>
</reference>
<dbReference type="Proteomes" id="UP000013909">
    <property type="component" value="Unassembled WGS sequence"/>
</dbReference>
<dbReference type="AlphaFoldDB" id="R7ZMH3"/>
<dbReference type="STRING" id="1232681.ADIS_4380"/>
<keyword evidence="3" id="KW-1185">Reference proteome</keyword>
<organism evidence="2 3">
    <name type="scientific">Lunatimonas lonarensis</name>
    <dbReference type="NCBI Taxonomy" id="1232681"/>
    <lineage>
        <taxon>Bacteria</taxon>
        <taxon>Pseudomonadati</taxon>
        <taxon>Bacteroidota</taxon>
        <taxon>Cytophagia</taxon>
        <taxon>Cytophagales</taxon>
        <taxon>Cyclobacteriaceae</taxon>
    </lineage>
</organism>
<proteinExistence type="predicted"/>
<name>R7ZMH3_9BACT</name>
<comment type="caution">
    <text evidence="2">The sequence shown here is derived from an EMBL/GenBank/DDBJ whole genome shotgun (WGS) entry which is preliminary data.</text>
</comment>
<feature type="transmembrane region" description="Helical" evidence="1">
    <location>
        <begin position="12"/>
        <end position="30"/>
    </location>
</feature>
<sequence>MKAFRIFTVSYYLLITCVVLLTLNLLLGLFAVPAALFPLLLILLTIMFVADAYFQGRIRKGTY</sequence>
<accession>R7ZMH3</accession>
<protein>
    <submittedName>
        <fullName evidence="2">Uncharacterized protein</fullName>
    </submittedName>
</protein>
<gene>
    <name evidence="2" type="ORF">ADIS_4380</name>
</gene>
<dbReference type="EMBL" id="AQHR01000110">
    <property type="protein sequence ID" value="EON75209.1"/>
    <property type="molecule type" value="Genomic_DNA"/>
</dbReference>
<keyword evidence="1" id="KW-1133">Transmembrane helix</keyword>
<evidence type="ECO:0000313" key="3">
    <source>
        <dbReference type="Proteomes" id="UP000013909"/>
    </source>
</evidence>
<dbReference type="RefSeq" id="WP_010856493.1">
    <property type="nucleotide sequence ID" value="NZ_AQHR01000110.1"/>
</dbReference>